<dbReference type="AlphaFoldDB" id="A0A7X3IPS5"/>
<name>A0A7X3IPS5_9BACL</name>
<protein>
    <submittedName>
        <fullName evidence="1">Uncharacterized protein</fullName>
    </submittedName>
</protein>
<reference evidence="1 2" key="1">
    <citation type="submission" date="2019-12" db="EMBL/GenBank/DDBJ databases">
        <title>Paenibacillus sp. nov., an endophytic bacterium isolated from the stem of Dendrobium.</title>
        <authorList>
            <person name="Zhao R."/>
        </authorList>
    </citation>
    <scope>NUCLEOTIDE SEQUENCE [LARGE SCALE GENOMIC DNA]</scope>
    <source>
        <strain evidence="1 2">HJL G12</strain>
    </source>
</reference>
<evidence type="ECO:0000313" key="2">
    <source>
        <dbReference type="Proteomes" id="UP000460318"/>
    </source>
</evidence>
<dbReference type="EMBL" id="WUBI01000003">
    <property type="protein sequence ID" value="MWV46007.1"/>
    <property type="molecule type" value="Genomic_DNA"/>
</dbReference>
<evidence type="ECO:0000313" key="1">
    <source>
        <dbReference type="EMBL" id="MWV46007.1"/>
    </source>
</evidence>
<accession>A0A7X3IPS5</accession>
<sequence length="110" mass="12779">MTLGKITLTNDEINEYNKLKQMIREARTRVEISLYTKRAEEILDKGRLRYVDKLEKSNKPQVKGIQDKNRPKDKKLKLSAYAAASHSHTFPQHIKRSPIMTKLVKTNSGR</sequence>
<organism evidence="1 2">
    <name type="scientific">Paenibacillus dendrobii</name>
    <dbReference type="NCBI Taxonomy" id="2691084"/>
    <lineage>
        <taxon>Bacteria</taxon>
        <taxon>Bacillati</taxon>
        <taxon>Bacillota</taxon>
        <taxon>Bacilli</taxon>
        <taxon>Bacillales</taxon>
        <taxon>Paenibacillaceae</taxon>
        <taxon>Paenibacillus</taxon>
    </lineage>
</organism>
<comment type="caution">
    <text evidence="1">The sequence shown here is derived from an EMBL/GenBank/DDBJ whole genome shotgun (WGS) entry which is preliminary data.</text>
</comment>
<proteinExistence type="predicted"/>
<gene>
    <name evidence="1" type="ORF">GRF59_20520</name>
</gene>
<keyword evidence="2" id="KW-1185">Reference proteome</keyword>
<dbReference type="RefSeq" id="WP_160499581.1">
    <property type="nucleotide sequence ID" value="NZ_WUBI01000003.1"/>
</dbReference>
<dbReference type="Proteomes" id="UP000460318">
    <property type="component" value="Unassembled WGS sequence"/>
</dbReference>